<protein>
    <submittedName>
        <fullName evidence="2">Uncharacterized protein</fullName>
    </submittedName>
</protein>
<keyword evidence="4" id="KW-1185">Reference proteome</keyword>
<dbReference type="EMBL" id="BNCP01000028">
    <property type="protein sequence ID" value="GIL84043.1"/>
    <property type="molecule type" value="Genomic_DNA"/>
</dbReference>
<reference evidence="2" key="1">
    <citation type="journal article" date="2021" name="Proc. Natl. Acad. Sci. U.S.A.">
        <title>Three genomes in the algal genus Volvox reveal the fate of a haploid sex-determining region after a transition to homothallism.</title>
        <authorList>
            <person name="Yamamoto K."/>
            <person name="Hamaji T."/>
            <person name="Kawai-Toyooka H."/>
            <person name="Matsuzaki R."/>
            <person name="Takahashi F."/>
            <person name="Nishimura Y."/>
            <person name="Kawachi M."/>
            <person name="Noguchi H."/>
            <person name="Minakuchi Y."/>
            <person name="Umen J.G."/>
            <person name="Toyoda A."/>
            <person name="Nozaki H."/>
        </authorList>
    </citation>
    <scope>NUCLEOTIDE SEQUENCE</scope>
    <source>
        <strain evidence="3">NIES-3785</strain>
        <strain evidence="2">NIES-3786</strain>
    </source>
</reference>
<evidence type="ECO:0000313" key="4">
    <source>
        <dbReference type="Proteomes" id="UP000747110"/>
    </source>
</evidence>
<proteinExistence type="predicted"/>
<dbReference type="Proteomes" id="UP000722791">
    <property type="component" value="Unassembled WGS sequence"/>
</dbReference>
<dbReference type="OrthoDB" id="538819at2759"/>
<evidence type="ECO:0000313" key="2">
    <source>
        <dbReference type="EMBL" id="GIL84043.1"/>
    </source>
</evidence>
<evidence type="ECO:0000256" key="1">
    <source>
        <dbReference type="SAM" id="MobiDB-lite"/>
    </source>
</evidence>
<gene>
    <name evidence="2" type="ORF">Vretifemale_12771</name>
    <name evidence="3" type="ORF">Vretimale_11079</name>
</gene>
<organism evidence="2 4">
    <name type="scientific">Volvox reticuliferus</name>
    <dbReference type="NCBI Taxonomy" id="1737510"/>
    <lineage>
        <taxon>Eukaryota</taxon>
        <taxon>Viridiplantae</taxon>
        <taxon>Chlorophyta</taxon>
        <taxon>core chlorophytes</taxon>
        <taxon>Chlorophyceae</taxon>
        <taxon>CS clade</taxon>
        <taxon>Chlamydomonadales</taxon>
        <taxon>Volvocaceae</taxon>
        <taxon>Volvox</taxon>
    </lineage>
</organism>
<accession>A0A8J4FNV4</accession>
<dbReference type="EMBL" id="BNCQ01000022">
    <property type="protein sequence ID" value="GIM06782.1"/>
    <property type="molecule type" value="Genomic_DNA"/>
</dbReference>
<feature type="region of interest" description="Disordered" evidence="1">
    <location>
        <begin position="44"/>
        <end position="73"/>
    </location>
</feature>
<evidence type="ECO:0000313" key="3">
    <source>
        <dbReference type="EMBL" id="GIM06782.1"/>
    </source>
</evidence>
<dbReference type="AlphaFoldDB" id="A0A8J4FNV4"/>
<name>A0A8J4FNV4_9CHLO</name>
<comment type="caution">
    <text evidence="2">The sequence shown here is derived from an EMBL/GenBank/DDBJ whole genome shotgun (WGS) entry which is preliminary data.</text>
</comment>
<sequence>MSELQLKNDSAREVIRSSGAVTFPTFFRRPANVLLTLAEAKASSSSPTVMPKRARVNPREETGEESPDGTDEVEDEVEVFGNLKANLVWDCTGRRLCISARQYAESARKLELKMRGMLDTASGQHRVWGHIRRNFYTHVPLLQRLLTAQSQRQSGGWVDEPNLDPDALLPGGLRCLLLQDWCIAPGLSYDTARSPPLPLSASTSGVSTSGGGVGSNVGFPALLGQRVKYQVAIKKNPQVIKNSPTADLWLTARALAEFDPKASEVVLGGSVRLKAIKYGVTGAQDLRMSVGLDVMPDESGRLTKTPYVHVSDGKLGARLQNRRWQLTYTL</sequence>
<dbReference type="Proteomes" id="UP000747110">
    <property type="component" value="Unassembled WGS sequence"/>
</dbReference>
<feature type="compositionally biased region" description="Acidic residues" evidence="1">
    <location>
        <begin position="62"/>
        <end position="73"/>
    </location>
</feature>